<sequence length="552" mass="59644">SSSLLLLLLSFALVVVVRCDAYEDLWNKYVQAQQQEQSSSSSSSSSTSSYESTVSRRERNLDHWDVSAAAAHLGLHPVTLVPLPKRAPTTSSSSDSDVDVANAIDEYVGHDSAILFYSRRSADCHAVAPSWDAIASYLDAGSMNSNLIMALFDCERDDSHAKLCDAVGVTTYPTIVYVGCGEYHGAERGILGGFGWGMKKEGKGHRHPPPRRSVRFRGDWRYADQILDWINVMGALSRWHAIADEGGMLGGIRNGLFRLMGGGGGRGGGRGTSSRGGGKGGGGGGGGSLPVGVPPGFQTELRGGGGGVSDTVQKRKVRDLETRLNVTIREKDLYEKASLHSGYLLEGLLFPKGRTKDGEEDGKEEDDRRLHHGDPFAILSSIENGWHRNGTSLPPGSSNDEHPLILRSCVLELVVDYCSRVTTRVTNEYIRELNAIPESDPFPTLDEIEKRLLDDVKDREGYCGLIEGCVTTNFEDPSCRPLSCPFVNAAACTYVECCLEPNVQDEYGVALGLMKEGERVMDMDWSGGIKKRGDGTYGGNDASVGGWGVPAK</sequence>
<dbReference type="AlphaFoldDB" id="A0ABD3NVC0"/>
<dbReference type="CDD" id="cd02961">
    <property type="entry name" value="PDI_a_family"/>
    <property type="match status" value="1"/>
</dbReference>
<evidence type="ECO:0000256" key="1">
    <source>
        <dbReference type="SAM" id="MobiDB-lite"/>
    </source>
</evidence>
<evidence type="ECO:0000313" key="3">
    <source>
        <dbReference type="EMBL" id="KAL3777945.1"/>
    </source>
</evidence>
<proteinExistence type="predicted"/>
<gene>
    <name evidence="3" type="ORF">ACHAW5_008348</name>
</gene>
<feature type="chain" id="PRO_5044868129" description="Thioredoxin domain-containing protein" evidence="2">
    <location>
        <begin position="20"/>
        <end position="552"/>
    </location>
</feature>
<name>A0ABD3NVC0_9STRA</name>
<reference evidence="3 4" key="1">
    <citation type="submission" date="2024-10" db="EMBL/GenBank/DDBJ databases">
        <title>Updated reference genomes for cyclostephanoid diatoms.</title>
        <authorList>
            <person name="Roberts W.R."/>
            <person name="Alverson A.J."/>
        </authorList>
    </citation>
    <scope>NUCLEOTIDE SEQUENCE [LARGE SCALE GENOMIC DNA]</scope>
    <source>
        <strain evidence="3 4">AJA276-08</strain>
    </source>
</reference>
<evidence type="ECO:0008006" key="5">
    <source>
        <dbReference type="Google" id="ProtNLM"/>
    </source>
</evidence>
<comment type="caution">
    <text evidence="3">The sequence shown here is derived from an EMBL/GenBank/DDBJ whole genome shotgun (WGS) entry which is preliminary data.</text>
</comment>
<dbReference type="Gene3D" id="3.40.30.10">
    <property type="entry name" value="Glutaredoxin"/>
    <property type="match status" value="1"/>
</dbReference>
<dbReference type="EMBL" id="JALLAZ020001252">
    <property type="protein sequence ID" value="KAL3777945.1"/>
    <property type="molecule type" value="Genomic_DNA"/>
</dbReference>
<evidence type="ECO:0000256" key="2">
    <source>
        <dbReference type="SAM" id="SignalP"/>
    </source>
</evidence>
<evidence type="ECO:0000313" key="4">
    <source>
        <dbReference type="Proteomes" id="UP001530315"/>
    </source>
</evidence>
<protein>
    <recommendedName>
        <fullName evidence="5">Thioredoxin domain-containing protein</fullName>
    </recommendedName>
</protein>
<keyword evidence="2" id="KW-0732">Signal</keyword>
<accession>A0ABD3NVC0</accession>
<organism evidence="3 4">
    <name type="scientific">Stephanodiscus triporus</name>
    <dbReference type="NCBI Taxonomy" id="2934178"/>
    <lineage>
        <taxon>Eukaryota</taxon>
        <taxon>Sar</taxon>
        <taxon>Stramenopiles</taxon>
        <taxon>Ochrophyta</taxon>
        <taxon>Bacillariophyta</taxon>
        <taxon>Coscinodiscophyceae</taxon>
        <taxon>Thalassiosirophycidae</taxon>
        <taxon>Stephanodiscales</taxon>
        <taxon>Stephanodiscaceae</taxon>
        <taxon>Stephanodiscus</taxon>
    </lineage>
</organism>
<feature type="compositionally biased region" description="Gly residues" evidence="1">
    <location>
        <begin position="263"/>
        <end position="289"/>
    </location>
</feature>
<dbReference type="Proteomes" id="UP001530315">
    <property type="component" value="Unassembled WGS sequence"/>
</dbReference>
<dbReference type="InterPro" id="IPR036249">
    <property type="entry name" value="Thioredoxin-like_sf"/>
</dbReference>
<feature type="region of interest" description="Disordered" evidence="1">
    <location>
        <begin position="263"/>
        <end position="313"/>
    </location>
</feature>
<feature type="signal peptide" evidence="2">
    <location>
        <begin position="1"/>
        <end position="19"/>
    </location>
</feature>
<keyword evidence="4" id="KW-1185">Reference proteome</keyword>
<feature type="non-terminal residue" evidence="3">
    <location>
        <position position="1"/>
    </location>
</feature>
<dbReference type="SUPFAM" id="SSF52833">
    <property type="entry name" value="Thioredoxin-like"/>
    <property type="match status" value="1"/>
</dbReference>